<proteinExistence type="predicted"/>
<reference evidence="2 3" key="1">
    <citation type="submission" date="2020-06" db="EMBL/GenBank/DDBJ databases">
        <title>Global-level population genomics: horizontal gene transfer, symbiosis and evolution in Rhizobia.</title>
        <authorList>
            <person name="Gai Y."/>
        </authorList>
    </citation>
    <scope>NUCLEOTIDE SEQUENCE [LARGE SCALE GENOMIC DNA]</scope>
    <source>
        <strain evidence="2 3">PLR6_1b</strain>
    </source>
</reference>
<dbReference type="Proteomes" id="UP000720124">
    <property type="component" value="Unassembled WGS sequence"/>
</dbReference>
<dbReference type="SUPFAM" id="SSF55729">
    <property type="entry name" value="Acyl-CoA N-acyltransferases (Nat)"/>
    <property type="match status" value="1"/>
</dbReference>
<organism evidence="2 3">
    <name type="scientific">Rhizobium bangladeshense</name>
    <dbReference type="NCBI Taxonomy" id="1138189"/>
    <lineage>
        <taxon>Bacteria</taxon>
        <taxon>Pseudomonadati</taxon>
        <taxon>Pseudomonadota</taxon>
        <taxon>Alphaproteobacteria</taxon>
        <taxon>Hyphomicrobiales</taxon>
        <taxon>Rhizobiaceae</taxon>
        <taxon>Rhizobium/Agrobacterium group</taxon>
        <taxon>Rhizobium</taxon>
    </lineage>
</organism>
<dbReference type="InterPro" id="IPR016181">
    <property type="entry name" value="Acyl_CoA_acyltransferase"/>
</dbReference>
<name>A0ABS7LJ95_9HYPH</name>
<dbReference type="EMBL" id="JABTXI010000006">
    <property type="protein sequence ID" value="MBY3591561.1"/>
    <property type="molecule type" value="Genomic_DNA"/>
</dbReference>
<dbReference type="InterPro" id="IPR051531">
    <property type="entry name" value="N-acetyltransferase"/>
</dbReference>
<evidence type="ECO:0000313" key="2">
    <source>
        <dbReference type="EMBL" id="MBY3591561.1"/>
    </source>
</evidence>
<dbReference type="PROSITE" id="PS51186">
    <property type="entry name" value="GNAT"/>
    <property type="match status" value="1"/>
</dbReference>
<accession>A0ABS7LJ95</accession>
<evidence type="ECO:0000313" key="3">
    <source>
        <dbReference type="Proteomes" id="UP000720124"/>
    </source>
</evidence>
<protein>
    <submittedName>
        <fullName evidence="2">GNAT family N-acetyltransferase</fullName>
    </submittedName>
</protein>
<feature type="domain" description="N-acetyltransferase" evidence="1">
    <location>
        <begin position="12"/>
        <end position="191"/>
    </location>
</feature>
<dbReference type="PANTHER" id="PTHR43792:SF16">
    <property type="entry name" value="N-ACETYLTRANSFERASE DOMAIN-CONTAINING PROTEIN"/>
    <property type="match status" value="1"/>
</dbReference>
<dbReference type="PANTHER" id="PTHR43792">
    <property type="entry name" value="GNAT FAMILY, PUTATIVE (AFU_ORTHOLOGUE AFUA_3G00765)-RELATED-RELATED"/>
    <property type="match status" value="1"/>
</dbReference>
<keyword evidence="3" id="KW-1185">Reference proteome</keyword>
<sequence>MIDIPTLETERLMLRPHRLDDFEAHAALWANEDVVRFITGAPSTREQSWSRMLRIAGMWQHMGFGFLAIEEKESGRFIGEAGFLEAKRDMEPSIEGTMEVGWALIPAAQGRGYATEALTALIGWAETHFPGKPMSCIISPENHASLRVAAKLGFRETVRTEYNGEVIQFSRQAIAPIGQRSAAVDMGDDPPPLRSC</sequence>
<dbReference type="InterPro" id="IPR000182">
    <property type="entry name" value="GNAT_dom"/>
</dbReference>
<comment type="caution">
    <text evidence="2">The sequence shown here is derived from an EMBL/GenBank/DDBJ whole genome shotgun (WGS) entry which is preliminary data.</text>
</comment>
<evidence type="ECO:0000259" key="1">
    <source>
        <dbReference type="PROSITE" id="PS51186"/>
    </source>
</evidence>
<gene>
    <name evidence="2" type="ORF">HJA87_17020</name>
</gene>
<dbReference type="Pfam" id="PF13302">
    <property type="entry name" value="Acetyltransf_3"/>
    <property type="match status" value="1"/>
</dbReference>
<dbReference type="Gene3D" id="3.40.630.30">
    <property type="match status" value="1"/>
</dbReference>